<organism evidence="2">
    <name type="scientific">bioreactor metagenome</name>
    <dbReference type="NCBI Taxonomy" id="1076179"/>
    <lineage>
        <taxon>unclassified sequences</taxon>
        <taxon>metagenomes</taxon>
        <taxon>ecological metagenomes</taxon>
    </lineage>
</organism>
<gene>
    <name evidence="2" type="ORF">SDC9_196441</name>
</gene>
<dbReference type="EMBL" id="VSSQ01111504">
    <property type="protein sequence ID" value="MPN48829.1"/>
    <property type="molecule type" value="Genomic_DNA"/>
</dbReference>
<protein>
    <recommendedName>
        <fullName evidence="1">PASTA domain-containing protein</fullName>
    </recommendedName>
</protein>
<evidence type="ECO:0000313" key="2">
    <source>
        <dbReference type="EMBL" id="MPN48829.1"/>
    </source>
</evidence>
<dbReference type="PROSITE" id="PS51178">
    <property type="entry name" value="PASTA"/>
    <property type="match status" value="1"/>
</dbReference>
<accession>A0A645IEF1</accession>
<name>A0A645IEF1_9ZZZZ</name>
<dbReference type="Pfam" id="PF03793">
    <property type="entry name" value="PASTA"/>
    <property type="match status" value="2"/>
</dbReference>
<dbReference type="SMART" id="SM00740">
    <property type="entry name" value="PASTA"/>
    <property type="match status" value="1"/>
</dbReference>
<reference evidence="2" key="1">
    <citation type="submission" date="2019-08" db="EMBL/GenBank/DDBJ databases">
        <authorList>
            <person name="Kucharzyk K."/>
            <person name="Murdoch R.W."/>
            <person name="Higgins S."/>
            <person name="Loffler F."/>
        </authorList>
    </citation>
    <scope>NUCLEOTIDE SEQUENCE</scope>
</reference>
<evidence type="ECO:0000259" key="1">
    <source>
        <dbReference type="PROSITE" id="PS51178"/>
    </source>
</evidence>
<dbReference type="InterPro" id="IPR005543">
    <property type="entry name" value="PASTA_dom"/>
</dbReference>
<dbReference type="Gene3D" id="3.30.10.20">
    <property type="match status" value="2"/>
</dbReference>
<sequence>MKVGLELGNISYDFSDNVGKDTIISQSIAPNAKVPYGQLVNIVISKGSEAQIKVPSLIGLSLSEATNILSELGLIVGNIGYKPDATYLPDVITDQSPQPGLIAAPGDAVNITITK</sequence>
<feature type="domain" description="PASTA" evidence="1">
    <location>
        <begin position="48"/>
        <end position="115"/>
    </location>
</feature>
<dbReference type="CDD" id="cd06577">
    <property type="entry name" value="PASTA_pknB"/>
    <property type="match status" value="2"/>
</dbReference>
<comment type="caution">
    <text evidence="2">The sequence shown here is derived from an EMBL/GenBank/DDBJ whole genome shotgun (WGS) entry which is preliminary data.</text>
</comment>
<dbReference type="SUPFAM" id="SSF54184">
    <property type="entry name" value="Penicillin-binding protein 2x (pbp-2x), c-terminal domain"/>
    <property type="match status" value="1"/>
</dbReference>
<dbReference type="AlphaFoldDB" id="A0A645IEF1"/>
<proteinExistence type="predicted"/>